<dbReference type="GeneID" id="301816577"/>
<dbReference type="eggNOG" id="COG3706">
    <property type="taxonomic scope" value="Bacteria"/>
</dbReference>
<dbReference type="OrthoDB" id="7188320at2"/>
<proteinExistence type="predicted"/>
<reference evidence="2 3" key="1">
    <citation type="journal article" date="2013" name="Appl. Environ. Microbiol.">
        <title>Genome analysis suggests that the soil oligotrophic bacterium Agromonas oligotrophica (Bradyrhizobium oligotrophicum) is a nitrogen-fixing symbiont of Aeschynomene indica.</title>
        <authorList>
            <person name="Okubo T."/>
            <person name="Fukushima S."/>
            <person name="Itakura M."/>
            <person name="Oshima K."/>
            <person name="Longtonglang A."/>
            <person name="Teaumroong N."/>
            <person name="Mitsui H."/>
            <person name="Hattori M."/>
            <person name="Hattori R."/>
            <person name="Hattori T."/>
            <person name="Minamisawa K."/>
        </authorList>
    </citation>
    <scope>NUCLEOTIDE SEQUENCE [LARGE SCALE GENOMIC DNA]</scope>
    <source>
        <strain evidence="2 3">S58</strain>
    </source>
</reference>
<dbReference type="GO" id="GO:0035438">
    <property type="term" value="F:cyclic-di-GMP binding"/>
    <property type="evidence" value="ECO:0007669"/>
    <property type="project" value="InterPro"/>
</dbReference>
<dbReference type="HOGENOM" id="CLU_158569_1_0_5"/>
<keyword evidence="3" id="KW-1185">Reference proteome</keyword>
<sequence length="84" mass="9266">MSDTSDDKRIAPRHRVLKQGRLAFDGGGAVDCMVRNMSDTGARVEVVNPVGLPEAFTLVIPADKFTRRCHAVWSHDKRIGVAFD</sequence>
<evidence type="ECO:0000313" key="2">
    <source>
        <dbReference type="EMBL" id="BAM88699.1"/>
    </source>
</evidence>
<gene>
    <name evidence="2" type="ORF">S58_26930</name>
</gene>
<dbReference type="KEGG" id="aol:S58_26930"/>
<dbReference type="Pfam" id="PF07238">
    <property type="entry name" value="PilZ"/>
    <property type="match status" value="1"/>
</dbReference>
<dbReference type="PATRIC" id="fig|1245469.3.peg.2765"/>
<accession>M4Z5W8</accession>
<dbReference type="RefSeq" id="WP_015665821.1">
    <property type="nucleotide sequence ID" value="NC_020453.1"/>
</dbReference>
<dbReference type="Proteomes" id="UP000011841">
    <property type="component" value="Chromosome"/>
</dbReference>
<dbReference type="InterPro" id="IPR009875">
    <property type="entry name" value="PilZ_domain"/>
</dbReference>
<dbReference type="STRING" id="1245469.S58_26930"/>
<evidence type="ECO:0000259" key="1">
    <source>
        <dbReference type="Pfam" id="PF07238"/>
    </source>
</evidence>
<dbReference type="EMBL" id="AP012603">
    <property type="protein sequence ID" value="BAM88699.1"/>
    <property type="molecule type" value="Genomic_DNA"/>
</dbReference>
<dbReference type="SUPFAM" id="SSF141371">
    <property type="entry name" value="PilZ domain-like"/>
    <property type="match status" value="1"/>
</dbReference>
<dbReference type="AlphaFoldDB" id="M4Z5W8"/>
<name>M4Z5W8_9BRAD</name>
<dbReference type="Gene3D" id="2.40.10.220">
    <property type="entry name" value="predicted glycosyltransferase like domains"/>
    <property type="match status" value="1"/>
</dbReference>
<protein>
    <recommendedName>
        <fullName evidence="1">PilZ domain-containing protein</fullName>
    </recommendedName>
</protein>
<organism evidence="2 3">
    <name type="scientific">Bradyrhizobium oligotrophicum S58</name>
    <dbReference type="NCBI Taxonomy" id="1245469"/>
    <lineage>
        <taxon>Bacteria</taxon>
        <taxon>Pseudomonadati</taxon>
        <taxon>Pseudomonadota</taxon>
        <taxon>Alphaproteobacteria</taxon>
        <taxon>Hyphomicrobiales</taxon>
        <taxon>Nitrobacteraceae</taxon>
        <taxon>Bradyrhizobium</taxon>
    </lineage>
</organism>
<feature type="domain" description="PilZ" evidence="1">
    <location>
        <begin position="9"/>
        <end position="83"/>
    </location>
</feature>
<evidence type="ECO:0000313" key="3">
    <source>
        <dbReference type="Proteomes" id="UP000011841"/>
    </source>
</evidence>